<sequence>MNRQNVEPCKDLSLTADYPPAGCQKDGVEIPEGEIVKDPKNPCETCVCKGGDIVCTVDSCPWRDDCEGRYTDGVCCPSYDHCQATGVLSSLPPALLGSHSRASLCPFPHSPPPTTTPQ</sequence>
<evidence type="ECO:0000313" key="2">
    <source>
        <dbReference type="EMBL" id="MPC83233.1"/>
    </source>
</evidence>
<reference evidence="2 3" key="1">
    <citation type="submission" date="2019-05" db="EMBL/GenBank/DDBJ databases">
        <title>Another draft genome of Portunus trituberculatus and its Hox gene families provides insights of decapod evolution.</title>
        <authorList>
            <person name="Jeong J.-H."/>
            <person name="Song I."/>
            <person name="Kim S."/>
            <person name="Choi T."/>
            <person name="Kim D."/>
            <person name="Ryu S."/>
            <person name="Kim W."/>
        </authorList>
    </citation>
    <scope>NUCLEOTIDE SEQUENCE [LARGE SCALE GENOMIC DNA]</scope>
    <source>
        <tissue evidence="2">Muscle</tissue>
    </source>
</reference>
<dbReference type="SUPFAM" id="SSF57603">
    <property type="entry name" value="FnI-like domain"/>
    <property type="match status" value="1"/>
</dbReference>
<dbReference type="PROSITE" id="PS50184">
    <property type="entry name" value="VWFC_2"/>
    <property type="match status" value="1"/>
</dbReference>
<dbReference type="InterPro" id="IPR001007">
    <property type="entry name" value="VWF_dom"/>
</dbReference>
<gene>
    <name evidence="2" type="ORF">E2C01_077937</name>
</gene>
<dbReference type="OrthoDB" id="6377717at2759"/>
<organism evidence="2 3">
    <name type="scientific">Portunus trituberculatus</name>
    <name type="common">Swimming crab</name>
    <name type="synonym">Neptunus trituberculatus</name>
    <dbReference type="NCBI Taxonomy" id="210409"/>
    <lineage>
        <taxon>Eukaryota</taxon>
        <taxon>Metazoa</taxon>
        <taxon>Ecdysozoa</taxon>
        <taxon>Arthropoda</taxon>
        <taxon>Crustacea</taxon>
        <taxon>Multicrustacea</taxon>
        <taxon>Malacostraca</taxon>
        <taxon>Eumalacostraca</taxon>
        <taxon>Eucarida</taxon>
        <taxon>Decapoda</taxon>
        <taxon>Pleocyemata</taxon>
        <taxon>Brachyura</taxon>
        <taxon>Eubrachyura</taxon>
        <taxon>Portunoidea</taxon>
        <taxon>Portunidae</taxon>
        <taxon>Portuninae</taxon>
        <taxon>Portunus</taxon>
    </lineage>
</organism>
<comment type="caution">
    <text evidence="2">The sequence shown here is derived from an EMBL/GenBank/DDBJ whole genome shotgun (WGS) entry which is preliminary data.</text>
</comment>
<name>A0A5B7ILD7_PORTR</name>
<dbReference type="Gene3D" id="2.10.70.10">
    <property type="entry name" value="Complement Module, domain 1"/>
    <property type="match status" value="1"/>
</dbReference>
<dbReference type="EMBL" id="VSRR010061927">
    <property type="protein sequence ID" value="MPC83233.1"/>
    <property type="molecule type" value="Genomic_DNA"/>
</dbReference>
<protein>
    <recommendedName>
        <fullName evidence="1">VWFC domain-containing protein</fullName>
    </recommendedName>
</protein>
<dbReference type="AlphaFoldDB" id="A0A5B7ILD7"/>
<evidence type="ECO:0000259" key="1">
    <source>
        <dbReference type="PROSITE" id="PS50184"/>
    </source>
</evidence>
<dbReference type="Proteomes" id="UP000324222">
    <property type="component" value="Unassembled WGS sequence"/>
</dbReference>
<feature type="domain" description="VWFC" evidence="1">
    <location>
        <begin position="21"/>
        <end position="83"/>
    </location>
</feature>
<keyword evidence="3" id="KW-1185">Reference proteome</keyword>
<accession>A0A5B7ILD7</accession>
<proteinExistence type="predicted"/>
<evidence type="ECO:0000313" key="3">
    <source>
        <dbReference type="Proteomes" id="UP000324222"/>
    </source>
</evidence>